<dbReference type="AlphaFoldDB" id="T1YTR3"/>
<dbReference type="GO" id="GO:0004515">
    <property type="term" value="F:nicotinate-nucleotide adenylyltransferase activity"/>
    <property type="evidence" value="ECO:0007669"/>
    <property type="project" value="TreeGrafter"/>
</dbReference>
<evidence type="ECO:0000313" key="2">
    <source>
        <dbReference type="EMBL" id="AGU68163.1"/>
    </source>
</evidence>
<dbReference type="Pfam" id="PF01467">
    <property type="entry name" value="CTP_transf_like"/>
    <property type="match status" value="1"/>
</dbReference>
<dbReference type="Gene3D" id="3.40.50.620">
    <property type="entry name" value="HUPs"/>
    <property type="match status" value="1"/>
</dbReference>
<proteinExistence type="predicted"/>
<feature type="domain" description="Cytidyltransferase-like" evidence="1">
    <location>
        <begin position="40"/>
        <end position="254"/>
    </location>
</feature>
<dbReference type="EC" id="2.7.7.1" evidence="2"/>
<reference evidence="2" key="1">
    <citation type="journal article" date="2013" name="PLoS ONE">
        <title>Biosynthesis of vitamins and cofactors in bacterium-harbouring trypanosomatids depends on the symbiotic association as revealed by genomic analyses.</title>
        <authorList>
            <person name="Klein C.C."/>
            <person name="Alves J.M."/>
            <person name="Serrano M.G."/>
            <person name="Buck G.A."/>
            <person name="Vasconcelos A.T."/>
            <person name="Sagot M.F."/>
            <person name="Teixeira M.M."/>
            <person name="Camargo E.P."/>
            <person name="Motta M.C."/>
        </authorList>
    </citation>
    <scope>NUCLEOTIDE SEQUENCE</scope>
    <source>
        <strain evidence="2">TCC037E</strain>
    </source>
</reference>
<evidence type="ECO:0000259" key="1">
    <source>
        <dbReference type="Pfam" id="PF01467"/>
    </source>
</evidence>
<dbReference type="InterPro" id="IPR051182">
    <property type="entry name" value="Euk_NMN_adenylyltrnsfrase"/>
</dbReference>
<dbReference type="PANTHER" id="PTHR12039:SF0">
    <property type="entry name" value="NICOTINAMIDE-NUCLEOTIDE ADENYLYLTRANSFERASE"/>
    <property type="match status" value="1"/>
</dbReference>
<keyword evidence="2" id="KW-0808">Transferase</keyword>
<dbReference type="InterPro" id="IPR014729">
    <property type="entry name" value="Rossmann-like_a/b/a_fold"/>
</dbReference>
<dbReference type="SUPFAM" id="SSF52374">
    <property type="entry name" value="Nucleotidylyl transferase"/>
    <property type="match status" value="1"/>
</dbReference>
<dbReference type="InterPro" id="IPR004821">
    <property type="entry name" value="Cyt_trans-like"/>
</dbReference>
<dbReference type="GO" id="GO:0009435">
    <property type="term" value="P:NAD+ biosynthetic process"/>
    <property type="evidence" value="ECO:0007669"/>
    <property type="project" value="TreeGrafter"/>
</dbReference>
<dbReference type="EMBL" id="KF160186">
    <property type="protein sequence ID" value="AGU68163.1"/>
    <property type="molecule type" value="Genomic_DNA"/>
</dbReference>
<accession>T1YTR3</accession>
<dbReference type="GO" id="GO:0000309">
    <property type="term" value="F:nicotinamide-nucleotide adenylyltransferase activity"/>
    <property type="evidence" value="ECO:0007669"/>
    <property type="project" value="UniProtKB-EC"/>
</dbReference>
<sequence>MAAASPPPLPPYSLRADKLKLLSTCDTALATSPQPVVLAICGSLNPIHNAHVKLYEAAKAALTSDQQSYAVLGGFFSPVGDAYGKPGLRSAAQRVAIIADAVRDHPDLNVDTWECTQATYTRTFYVLQQLEQHVNAWYTQSEPQAMQQLHAQGRRVRVVFVCGADLFSSFWRPGCWPLHLLKRLLDTFLMVVVYRDVEGEVKSAEDFERVCQTSPALAETAADGRMTELDMRAYHFNFAQFDSPDDTSSTAVREVAVALTEAEEKSGSTTERERLQQQLASMVPASAVATIVEYYGNGGG</sequence>
<name>T1YTR3_9TRYP</name>
<protein>
    <submittedName>
        <fullName evidence="2">Nicotinamide-nucleotide adenylyltransferase</fullName>
        <ecNumber evidence="2">2.7.7.1</ecNumber>
    </submittedName>
</protein>
<organism evidence="2">
    <name type="scientific">Crithidia acanthocephali</name>
    <dbReference type="NCBI Taxonomy" id="59798"/>
    <lineage>
        <taxon>Eukaryota</taxon>
        <taxon>Discoba</taxon>
        <taxon>Euglenozoa</taxon>
        <taxon>Kinetoplastea</taxon>
        <taxon>Metakinetoplastina</taxon>
        <taxon>Trypanosomatida</taxon>
        <taxon>Trypanosomatidae</taxon>
        <taxon>Leishmaniinae</taxon>
        <taxon>Crithidia</taxon>
    </lineage>
</organism>
<keyword evidence="2" id="KW-0548">Nucleotidyltransferase</keyword>
<dbReference type="PANTHER" id="PTHR12039">
    <property type="entry name" value="NICOTINAMIDE MONONUCLEOTIDE ADENYLYLTRANSFERASE"/>
    <property type="match status" value="1"/>
</dbReference>